<feature type="region of interest" description="Disordered" evidence="1">
    <location>
        <begin position="338"/>
        <end position="359"/>
    </location>
</feature>
<feature type="compositionally biased region" description="Basic and acidic residues" evidence="1">
    <location>
        <begin position="349"/>
        <end position="359"/>
    </location>
</feature>
<feature type="region of interest" description="Disordered" evidence="1">
    <location>
        <begin position="650"/>
        <end position="687"/>
    </location>
</feature>
<reference evidence="2" key="2">
    <citation type="submission" date="2015-02" db="UniProtKB">
        <authorList>
            <consortium name="EnsemblMetazoa"/>
        </authorList>
    </citation>
    <scope>IDENTIFICATION</scope>
</reference>
<feature type="compositionally biased region" description="Basic and acidic residues" evidence="1">
    <location>
        <begin position="892"/>
        <end position="921"/>
    </location>
</feature>
<feature type="region of interest" description="Disordered" evidence="1">
    <location>
        <begin position="1636"/>
        <end position="1661"/>
    </location>
</feature>
<dbReference type="Proteomes" id="UP000014500">
    <property type="component" value="Unassembled WGS sequence"/>
</dbReference>
<feature type="compositionally biased region" description="Polar residues" evidence="1">
    <location>
        <begin position="1464"/>
        <end position="1480"/>
    </location>
</feature>
<evidence type="ECO:0008006" key="4">
    <source>
        <dbReference type="Google" id="ProtNLM"/>
    </source>
</evidence>
<dbReference type="HOGENOM" id="CLU_232057_0_0_1"/>
<dbReference type="EnsemblMetazoa" id="SMAR009436-RA">
    <property type="protein sequence ID" value="SMAR009436-PA"/>
    <property type="gene ID" value="SMAR009436"/>
</dbReference>
<name>T1J705_STRMM</name>
<evidence type="ECO:0000313" key="3">
    <source>
        <dbReference type="Proteomes" id="UP000014500"/>
    </source>
</evidence>
<feature type="region of interest" description="Disordered" evidence="1">
    <location>
        <begin position="1456"/>
        <end position="1488"/>
    </location>
</feature>
<feature type="region of interest" description="Disordered" evidence="1">
    <location>
        <begin position="1717"/>
        <end position="1741"/>
    </location>
</feature>
<evidence type="ECO:0000256" key="1">
    <source>
        <dbReference type="SAM" id="MobiDB-lite"/>
    </source>
</evidence>
<feature type="compositionally biased region" description="Polar residues" evidence="1">
    <location>
        <begin position="664"/>
        <end position="675"/>
    </location>
</feature>
<protein>
    <recommendedName>
        <fullName evidence="4">MYND-type domain-containing protein</fullName>
    </recommendedName>
</protein>
<feature type="compositionally biased region" description="Basic and acidic residues" evidence="1">
    <location>
        <begin position="676"/>
        <end position="687"/>
    </location>
</feature>
<feature type="region of interest" description="Disordered" evidence="1">
    <location>
        <begin position="884"/>
        <end position="934"/>
    </location>
</feature>
<feature type="compositionally biased region" description="Polar residues" evidence="1">
    <location>
        <begin position="922"/>
        <end position="934"/>
    </location>
</feature>
<sequence length="2126" mass="240235">MKFVSLKRKEGETYVDAAVNYGCGPNFVKNRWKLFRQMIKEQGVKFWFRFWLTFCLQPDMKKLDEFSRHLPFVTPSLSQFIHCRFVQVSARDAINYCWNTVFDDDPNPVRIIEIVVSDTQFIDETYYYVQTNFACALAEVFYKWLLADNVYQTDQTYWDIPPEYLDPDFQPGPLERFMTRQWGRNLPSMFGVRMDQVSWVRKCLRLKGKYYHPVEEALSNHNNECLKTKLVSRHLKTWALKVKKMKKIIAEMDEKGPMTQDPNNRDPRICHVFNIVQGSDSETVITTRVTSKSGKLKEDLDRQVFFKQLQDMSTNTSSISNKNCKIIAPFKKQLSRKSSSTDQYVHKSSSFDDRNCEPKLHGTQMVPVEQTIASYGTFYNVPKKRPRRATSDSTIFKLPTTDSGTESLVTYCTFTSTDDNAKASKKSNKSENNFRIRKVKVHTDEENNYKVQMLSTSEEGSGSKDHVNFKHRSPAIHFTKSINNKLIDYADTQNGAHYRLMGTSNANKLHGTTDSPSSNKLIGTNDMIVWPSQTEYFVHKSIYTNTPQSGKKLTNTGYIKFDRSRLTKEDSGTSTMHNVDSGTNISDSCAGADHTVKDWKNTLKNEVLSNEQVATTSKSTSTIDFIMSKCCLMKNSDITSRLQIIHSDSATNTDTESCDKSTEMIKTNSDDSTNTEAREMNQKSTDTRCDGFVSDSATNTVVNLSVQKSTDNLFKVLNCDQSSNTVKSITSHRWTDTCLDNPVRESSTSTGIEYAQKGTNNELVYHVKGINTDGSATDSSVSSSKSKESIACLRSVPSLSCCCTFNNNSTNTEDTGNKCKFTSAGTEVTRNCPKPAFNRFCSSKNSNNNNNNNNNVVVNNGRCNSCKKSHATCSGNTMNCPGKQKPVLSRDNSGKTKIEFPTHEKSNGSNDKSKPVADKKSNTGTAFHPTNKSPKTFNDLANFFNVNQITVLENLKSVYGKSDNTSDIDDGFPTSDNIPDFNWPVNDIIVNPSEIAVHNSNRSNAGKHTDPNHRNAQKVSKSDLLSRIPKCVHNHQMDISVKNTPRGNQAMAEKMTSGGKNVKLDRSKNSFGFKTVQSENESLTNNDSDLRKVYRECSSCHNSTGKLKICQQCVDENWPNPRYYCGIVCQTKHWFQLHEKEHYCKGGDREMRYIDLRRNGTESYYDAVIKLGCGPNFVRNRYALFEKMIPEQGKEFWFRFWLNFCLHPDIKEVDNFSQELPFTPTSLSQLLHNRFVQSSTDAAISYCKNVVFEKPTPVELTEIIMSEGQFIDESYQYVLINFACALGEIFYKWLHAKDVGSTNEDYWTVPLEYLNPDFTPGELEKYMIKHWGRKLLNFLNVNKKQVPWIRRFLLTEPINVINCDDKLKYADSDCLQSKAVAKKLKSWIQKVKIIRTVIGNIDEKQLDLKDHMDEGNDKRKDNKQLCVPDNLNEAAKHKIKDEKKARRALSQNEADIFEKKLRKTTNQNQKTKSFDSTKNPNSEKTDQQVKKRIKHLKHMYSEDAMTNTDFDIKLQDSMTNTESPGIDICMGSIDALGGVDSVQTDTQLTTPGAKTKKFQLNNKNDNNSKVEGLKQNASEGIFRTRRFSSNSSGNFIVQTFDNADKKYLQVDTDAKSDDITLLKDSTNTKEIARTDTSAQKPNVVDTSSLAPLPTPGRSLIDTSDPTVADKLMSSMKSNYTSLEDLPIHVCDTSLPVDIKPVPALKLAEIPSSLKSIDTPPAIKPKPAHGRKSKKTNSSIPTRKATITASKSTGYCTNRLNLSKPISKRNRNDAATKTELETKVYECARKRCTIDAVTDSSFCGSTNNLGGISSAHRCNKFTSTEENTCNKFTNTKDETANKFTNTEVKTCNKLTNTIGIKPTNPIFNRFGSSKRVKPDLTTKNGECSPPKKSNHVPASPIRPKPGLVRCKATLKKKSKSKTGVVKSSKVSDFSIDKPDAAGPDKEILSSEFKKLKSDYVNDFPVMDVPDFLWPYFDSFKQPEFTLEELRLLEDAQCGDATVNQATPMEVKLTDHKISKTNATNIDSSFSEHLLDISVKTSSRKSLRIPAKSAKSRGFKPENSKSVLISDLPKGKNSQRHCSFYVWTKIGYYQDITVVLYVKVTKDWFQRHEREHDLTKGIYFSNDV</sequence>
<organism evidence="2 3">
    <name type="scientific">Strigamia maritima</name>
    <name type="common">European centipede</name>
    <name type="synonym">Geophilus maritimus</name>
    <dbReference type="NCBI Taxonomy" id="126957"/>
    <lineage>
        <taxon>Eukaryota</taxon>
        <taxon>Metazoa</taxon>
        <taxon>Ecdysozoa</taxon>
        <taxon>Arthropoda</taxon>
        <taxon>Myriapoda</taxon>
        <taxon>Chilopoda</taxon>
        <taxon>Pleurostigmophora</taxon>
        <taxon>Geophilomorpha</taxon>
        <taxon>Linotaeniidae</taxon>
        <taxon>Strigamia</taxon>
    </lineage>
</organism>
<proteinExistence type="predicted"/>
<dbReference type="EMBL" id="JH431901">
    <property type="status" value="NOT_ANNOTATED_CDS"/>
    <property type="molecule type" value="Genomic_DNA"/>
</dbReference>
<feature type="compositionally biased region" description="Polar residues" evidence="1">
    <location>
        <begin position="1636"/>
        <end position="1649"/>
    </location>
</feature>
<feature type="region of interest" description="Disordered" evidence="1">
    <location>
        <begin position="1868"/>
        <end position="1901"/>
    </location>
</feature>
<reference evidence="3" key="1">
    <citation type="submission" date="2011-05" db="EMBL/GenBank/DDBJ databases">
        <authorList>
            <person name="Richards S.R."/>
            <person name="Qu J."/>
            <person name="Jiang H."/>
            <person name="Jhangiani S.N."/>
            <person name="Agravi P."/>
            <person name="Goodspeed R."/>
            <person name="Gross S."/>
            <person name="Mandapat C."/>
            <person name="Jackson L."/>
            <person name="Mathew T."/>
            <person name="Pu L."/>
            <person name="Thornton R."/>
            <person name="Saada N."/>
            <person name="Wilczek-Boney K.B."/>
            <person name="Lee S."/>
            <person name="Kovar C."/>
            <person name="Wu Y."/>
            <person name="Scherer S.E."/>
            <person name="Worley K.C."/>
            <person name="Muzny D.M."/>
            <person name="Gibbs R."/>
        </authorList>
    </citation>
    <scope>NUCLEOTIDE SEQUENCE</scope>
    <source>
        <strain evidence="3">Brora</strain>
    </source>
</reference>
<feature type="region of interest" description="Disordered" evidence="1">
    <location>
        <begin position="1002"/>
        <end position="1021"/>
    </location>
</feature>
<feature type="compositionally biased region" description="Polar residues" evidence="1">
    <location>
        <begin position="338"/>
        <end position="348"/>
    </location>
</feature>
<feature type="compositionally biased region" description="Basic residues" evidence="1">
    <location>
        <begin position="1725"/>
        <end position="1734"/>
    </location>
</feature>
<keyword evidence="3" id="KW-1185">Reference proteome</keyword>
<evidence type="ECO:0000313" key="2">
    <source>
        <dbReference type="EnsemblMetazoa" id="SMAR009436-PA"/>
    </source>
</evidence>
<accession>T1J705</accession>